<protein>
    <submittedName>
        <fullName evidence="3">Uncharacterized protein</fullName>
    </submittedName>
</protein>
<dbReference type="OMA" id="AAICFIN"/>
<evidence type="ECO:0000313" key="4">
    <source>
        <dbReference type="Proteomes" id="UP000306954"/>
    </source>
</evidence>
<dbReference type="Proteomes" id="UP000306954">
    <property type="component" value="Unassembled WGS sequence"/>
</dbReference>
<reference evidence="4 5" key="1">
    <citation type="submission" date="2019-03" db="EMBL/GenBank/DDBJ databases">
        <title>Sequencing 23 genomes of Wallemia ichthyophaga.</title>
        <authorList>
            <person name="Gostincar C."/>
        </authorList>
    </citation>
    <scope>NUCLEOTIDE SEQUENCE [LARGE SCALE GENOMIC DNA]</scope>
    <source>
        <strain evidence="3 5">EXF-6200</strain>
        <strain evidence="2 4">EXF-8621</strain>
    </source>
</reference>
<keyword evidence="1" id="KW-0472">Membrane</keyword>
<evidence type="ECO:0000313" key="2">
    <source>
        <dbReference type="EMBL" id="TIB15454.1"/>
    </source>
</evidence>
<dbReference type="EMBL" id="SPOI01000436">
    <property type="protein sequence ID" value="TIB27629.1"/>
    <property type="molecule type" value="Genomic_DNA"/>
</dbReference>
<feature type="transmembrane region" description="Helical" evidence="1">
    <location>
        <begin position="88"/>
        <end position="107"/>
    </location>
</feature>
<keyword evidence="1" id="KW-1133">Transmembrane helix</keyword>
<evidence type="ECO:0000313" key="5">
    <source>
        <dbReference type="Proteomes" id="UP000310689"/>
    </source>
</evidence>
<name>A0A4T0GJI1_WALIC</name>
<feature type="transmembrane region" description="Helical" evidence="1">
    <location>
        <begin position="59"/>
        <end position="76"/>
    </location>
</feature>
<dbReference type="Proteomes" id="UP000310689">
    <property type="component" value="Unassembled WGS sequence"/>
</dbReference>
<evidence type="ECO:0000256" key="1">
    <source>
        <dbReference type="SAM" id="Phobius"/>
    </source>
</evidence>
<accession>A0A4T0GJI1</accession>
<dbReference type="AlphaFoldDB" id="A0A4T0GJI1"/>
<sequence length="110" mass="11777">MTTQTFKLIDSTNPVEEKNVREFTVPKNFCKPTGTSGIADSAGNSVMFLSVLTVFSKNWSIAIPTIISAAICFINYSPLKCSEATSPLTSLILGIGAVTASYLPLIMKPN</sequence>
<dbReference type="EMBL" id="SPOF01000007">
    <property type="protein sequence ID" value="TIB15454.1"/>
    <property type="molecule type" value="Genomic_DNA"/>
</dbReference>
<comment type="caution">
    <text evidence="3">The sequence shown here is derived from an EMBL/GenBank/DDBJ whole genome shotgun (WGS) entry which is preliminary data.</text>
</comment>
<proteinExistence type="predicted"/>
<keyword evidence="1" id="KW-0812">Transmembrane</keyword>
<dbReference type="OrthoDB" id="284718at2759"/>
<gene>
    <name evidence="3" type="ORF">E3P86_04063</name>
    <name evidence="2" type="ORF">E3P90_00863</name>
</gene>
<evidence type="ECO:0000313" key="3">
    <source>
        <dbReference type="EMBL" id="TIB27629.1"/>
    </source>
</evidence>
<organism evidence="3 5">
    <name type="scientific">Wallemia ichthyophaga</name>
    <dbReference type="NCBI Taxonomy" id="245174"/>
    <lineage>
        <taxon>Eukaryota</taxon>
        <taxon>Fungi</taxon>
        <taxon>Dikarya</taxon>
        <taxon>Basidiomycota</taxon>
        <taxon>Wallemiomycotina</taxon>
        <taxon>Wallemiomycetes</taxon>
        <taxon>Wallemiales</taxon>
        <taxon>Wallemiaceae</taxon>
        <taxon>Wallemia</taxon>
    </lineage>
</organism>